<organism evidence="1 2">
    <name type="scientific">Vittaforma corneae (strain ATCC 50505)</name>
    <name type="common">Microsporidian parasite</name>
    <name type="synonym">Nosema corneum</name>
    <dbReference type="NCBI Taxonomy" id="993615"/>
    <lineage>
        <taxon>Eukaryota</taxon>
        <taxon>Fungi</taxon>
        <taxon>Fungi incertae sedis</taxon>
        <taxon>Microsporidia</taxon>
        <taxon>Nosematidae</taxon>
        <taxon>Vittaforma</taxon>
    </lineage>
</organism>
<evidence type="ECO:0000313" key="2">
    <source>
        <dbReference type="Proteomes" id="UP000011082"/>
    </source>
</evidence>
<protein>
    <recommendedName>
        <fullName evidence="3">SANT domain-containing protein</fullName>
    </recommendedName>
</protein>
<reference evidence="2" key="1">
    <citation type="submission" date="2011-05" db="EMBL/GenBank/DDBJ databases">
        <title>The genome sequence of Vittaforma corneae strain ATCC 50505.</title>
        <authorList>
            <consortium name="The Broad Institute Genome Sequencing Platform"/>
            <person name="Cuomo C."/>
            <person name="Didier E."/>
            <person name="Bowers L."/>
            <person name="Young S.K."/>
            <person name="Zeng Q."/>
            <person name="Gargeya S."/>
            <person name="Fitzgerald M."/>
            <person name="Haas B."/>
            <person name="Abouelleil A."/>
            <person name="Alvarado L."/>
            <person name="Arachchi H.M."/>
            <person name="Berlin A."/>
            <person name="Chapman S.B."/>
            <person name="Gearin G."/>
            <person name="Goldberg J."/>
            <person name="Griggs A."/>
            <person name="Gujja S."/>
            <person name="Hansen M."/>
            <person name="Heiman D."/>
            <person name="Howarth C."/>
            <person name="Larimer J."/>
            <person name="Lui A."/>
            <person name="MacDonald P.J.P."/>
            <person name="McCowen C."/>
            <person name="Montmayeur A."/>
            <person name="Murphy C."/>
            <person name="Neiman D."/>
            <person name="Pearson M."/>
            <person name="Priest M."/>
            <person name="Roberts A."/>
            <person name="Saif S."/>
            <person name="Shea T."/>
            <person name="Sisk P."/>
            <person name="Stolte C."/>
            <person name="Sykes S."/>
            <person name="Wortman J."/>
            <person name="Nusbaum C."/>
            <person name="Birren B."/>
        </authorList>
    </citation>
    <scope>NUCLEOTIDE SEQUENCE [LARGE SCALE GENOMIC DNA]</scope>
    <source>
        <strain evidence="2">ATCC 50505</strain>
    </source>
</reference>
<dbReference type="InParanoid" id="L2GNW9"/>
<proteinExistence type="predicted"/>
<dbReference type="Proteomes" id="UP000011082">
    <property type="component" value="Unassembled WGS sequence"/>
</dbReference>
<dbReference type="GeneID" id="19881048"/>
<accession>L2GNW9</accession>
<evidence type="ECO:0000313" key="1">
    <source>
        <dbReference type="EMBL" id="ELA42578.1"/>
    </source>
</evidence>
<gene>
    <name evidence="1" type="ORF">VICG_00330</name>
</gene>
<dbReference type="EMBL" id="JH370131">
    <property type="protein sequence ID" value="ELA42578.1"/>
    <property type="molecule type" value="Genomic_DNA"/>
</dbReference>
<dbReference type="RefSeq" id="XP_007603783.1">
    <property type="nucleotide sequence ID" value="XM_007603721.1"/>
</dbReference>
<dbReference type="OrthoDB" id="10535588at2759"/>
<dbReference type="AlphaFoldDB" id="L2GNW9"/>
<dbReference type="VEuPathDB" id="MicrosporidiaDB:VICG_00330"/>
<sequence length="316" mass="37637">MEKEQIKLLIDRSNKNKAKTLPPKKYYAIPEVPMTDENNDSKYECMNSQDMPVNEYGNKSGDSFCPGVNIFYLEILNTNGSSEFTGMDSIFLRKVPEISSIVLPSYEKEDFEYMVYKYGENLELISKNTGIDIKDVILIYYLKYHNMSIQIVGSLLDKYVDEEWCINDRILFEENFSKYGTKFNKFMMNKHEDELKIYYKYYLKNYLPVNWSEWERALFAHLIGVYKKDWNAMSLHFQRESINNNEYDNNCLKNANDLRVYYSSYFKKLDEEERLKELQLADVELPKLETVHRKRGRKPNSLKILQFKNQEVSEET</sequence>
<dbReference type="HOGENOM" id="CLU_880560_0_0_1"/>
<keyword evidence="2" id="KW-1185">Reference proteome</keyword>
<name>L2GNW9_VITCO</name>
<evidence type="ECO:0008006" key="3">
    <source>
        <dbReference type="Google" id="ProtNLM"/>
    </source>
</evidence>